<evidence type="ECO:0000256" key="1">
    <source>
        <dbReference type="ARBA" id="ARBA00001947"/>
    </source>
</evidence>
<dbReference type="PANTHER" id="PTHR21327">
    <property type="entry name" value="GTP CYCLOHYDROLASE II-RELATED"/>
    <property type="match status" value="1"/>
</dbReference>
<reference evidence="17" key="4">
    <citation type="submission" date="2018-10" db="EMBL/GenBank/DDBJ databases">
        <authorList>
            <person name="Hovde B."/>
            <person name="Zhang X."/>
        </authorList>
    </citation>
    <scope>NUCLEOTIDE SEQUENCE [LARGE SCALE GENOMIC DNA]</scope>
    <source>
        <strain evidence="17">UTEX 25</strain>
    </source>
</reference>
<dbReference type="GeneID" id="23613834"/>
<accession>A0A087SIP7</accession>
<feature type="region of interest" description="Disordered" evidence="13">
    <location>
        <begin position="280"/>
        <end position="335"/>
    </location>
</feature>
<feature type="domain" description="GTP cyclohydrolase II" evidence="14">
    <location>
        <begin position="86"/>
        <end position="253"/>
    </location>
</feature>
<evidence type="ECO:0000313" key="18">
    <source>
        <dbReference type="Proteomes" id="UP000028924"/>
    </source>
</evidence>
<evidence type="ECO:0000256" key="3">
    <source>
        <dbReference type="ARBA" id="ARBA00005520"/>
    </source>
</evidence>
<evidence type="ECO:0000256" key="10">
    <source>
        <dbReference type="ARBA" id="ARBA00022833"/>
    </source>
</evidence>
<name>A0A087SIP7_AUXPR</name>
<dbReference type="Pfam" id="PF00925">
    <property type="entry name" value="GTP_cyclohydro2"/>
    <property type="match status" value="1"/>
</dbReference>
<dbReference type="CDD" id="cd00641">
    <property type="entry name" value="GTP_cyclohydro2"/>
    <property type="match status" value="1"/>
</dbReference>
<dbReference type="GO" id="GO:0046872">
    <property type="term" value="F:metal ion binding"/>
    <property type="evidence" value="ECO:0007669"/>
    <property type="project" value="UniProtKB-KW"/>
</dbReference>
<dbReference type="PANTHER" id="PTHR21327:SF47">
    <property type="entry name" value="GTP CYCLOHYDROLASE II DOMAIN-CONTAINING PROTEIN"/>
    <property type="match status" value="1"/>
</dbReference>
<dbReference type="eggNOG" id="KOG1284">
    <property type="taxonomic scope" value="Eukaryota"/>
</dbReference>
<evidence type="ECO:0000256" key="2">
    <source>
        <dbReference type="ARBA" id="ARBA00004853"/>
    </source>
</evidence>
<dbReference type="EMBL" id="QOKY01000204">
    <property type="protein sequence ID" value="RMZ52531.1"/>
    <property type="molecule type" value="Genomic_DNA"/>
</dbReference>
<evidence type="ECO:0000256" key="8">
    <source>
        <dbReference type="ARBA" id="ARBA00022741"/>
    </source>
</evidence>
<dbReference type="FunFam" id="3.40.50.10990:FF:000001">
    <property type="entry name" value="Riboflavin biosynthesis protein RibBA"/>
    <property type="match status" value="1"/>
</dbReference>
<dbReference type="GO" id="GO:0003935">
    <property type="term" value="F:GTP cyclohydrolase II activity"/>
    <property type="evidence" value="ECO:0007669"/>
    <property type="project" value="UniProtKB-EC"/>
</dbReference>
<keyword evidence="10" id="KW-0862">Zinc</keyword>
<keyword evidence="11" id="KW-0342">GTP-binding</keyword>
<evidence type="ECO:0000313" key="17">
    <source>
        <dbReference type="EMBL" id="RMZ52531.1"/>
    </source>
</evidence>
<dbReference type="SUPFAM" id="SSF142695">
    <property type="entry name" value="RibA-like"/>
    <property type="match status" value="1"/>
</dbReference>
<comment type="cofactor">
    <cofactor evidence="1">
        <name>Zn(2+)</name>
        <dbReference type="ChEBI" id="CHEBI:29105"/>
    </cofactor>
</comment>
<reference evidence="15" key="2">
    <citation type="submission" date="2015-08" db="EMBL/GenBank/DDBJ databases">
        <authorList>
            <person name="Babu N.S."/>
            <person name="Beckwith C.J."/>
            <person name="Beseler K.G."/>
            <person name="Brison A."/>
            <person name="Carone J.V."/>
            <person name="Caskin T.P."/>
            <person name="Diamond M."/>
            <person name="Durham M.E."/>
            <person name="Foxe J.M."/>
            <person name="Go M."/>
            <person name="Henderson B.A."/>
            <person name="Jones I.B."/>
            <person name="McGettigan J.A."/>
            <person name="Micheletti S.J."/>
            <person name="Nasrallah M.E."/>
            <person name="Ortiz D."/>
            <person name="Piller C.R."/>
            <person name="Privatt S.R."/>
            <person name="Schneider S.L."/>
            <person name="Sharp S."/>
            <person name="Smith T.C."/>
            <person name="Stanton J.D."/>
            <person name="Ullery H.E."/>
            <person name="Wilson R.J."/>
            <person name="Serrano M.G."/>
            <person name="Buck G."/>
            <person name="Lee V."/>
            <person name="Wang Y."/>
            <person name="Carvalho R."/>
            <person name="Voegtly L."/>
            <person name="Shi R."/>
            <person name="Duckworth R."/>
            <person name="Johnson A."/>
            <person name="Loviza R."/>
            <person name="Walstead R."/>
            <person name="Shah Z."/>
            <person name="Kiflezghi M."/>
            <person name="Wade K."/>
            <person name="Ball S.L."/>
            <person name="Bradley K.W."/>
            <person name="Asai D.J."/>
            <person name="Bowman C.A."/>
            <person name="Russell D.A."/>
            <person name="Pope W.H."/>
            <person name="Jacobs-Sera D."/>
            <person name="Hendrix R.W."/>
            <person name="Hatfull G.F."/>
        </authorList>
    </citation>
    <scope>NUCLEOTIDE SEQUENCE</scope>
</reference>
<evidence type="ECO:0000313" key="16">
    <source>
        <dbReference type="EMBL" id="KFM25601.1"/>
    </source>
</evidence>
<dbReference type="GO" id="GO:0005829">
    <property type="term" value="C:cytosol"/>
    <property type="evidence" value="ECO:0007669"/>
    <property type="project" value="TreeGrafter"/>
</dbReference>
<evidence type="ECO:0000256" key="7">
    <source>
        <dbReference type="ARBA" id="ARBA00022723"/>
    </source>
</evidence>
<dbReference type="Proteomes" id="UP000279271">
    <property type="component" value="Unassembled WGS sequence"/>
</dbReference>
<dbReference type="KEGG" id="apro:F751_2443"/>
<keyword evidence="8" id="KW-0547">Nucleotide-binding</keyword>
<evidence type="ECO:0000256" key="9">
    <source>
        <dbReference type="ARBA" id="ARBA00022801"/>
    </source>
</evidence>
<reference evidence="16 18" key="1">
    <citation type="journal article" date="2014" name="BMC Genomics">
        <title>Oil accumulation mechanisms of the oleaginous microalga Chlorella protothecoides revealed through its genome, transcriptomes, and proteomes.</title>
        <authorList>
            <person name="Gao C."/>
            <person name="Wang Y."/>
            <person name="Shen Y."/>
            <person name="Yan D."/>
            <person name="He X."/>
            <person name="Dai J."/>
            <person name="Wu Q."/>
        </authorList>
    </citation>
    <scope>NUCLEOTIDE SEQUENCE [LARGE SCALE GENOMIC DNA]</scope>
    <source>
        <strain evidence="16 18">0710</strain>
    </source>
</reference>
<reference evidence="17" key="5">
    <citation type="submission" date="2018-11" db="EMBL/GenBank/DDBJ databases">
        <title>Characterization of plant carbon substrate utilization by Auxenochlorella protothecoides.</title>
        <authorList>
            <person name="Vogler B.W."/>
            <person name="Starkenburg S.R."/>
            <person name="Sudasinghe N."/>
            <person name="Schambach J.Y."/>
            <person name="Rollin J.A."/>
            <person name="Pattathil S."/>
            <person name="Barry A.N."/>
        </authorList>
    </citation>
    <scope>NUCLEOTIDE SEQUENCE [LARGE SCALE GENOMIC DNA]</scope>
    <source>
        <strain evidence="17">UTEX 25</strain>
    </source>
</reference>
<evidence type="ECO:0000259" key="14">
    <source>
        <dbReference type="Pfam" id="PF00925"/>
    </source>
</evidence>
<evidence type="ECO:0000256" key="6">
    <source>
        <dbReference type="ARBA" id="ARBA00022619"/>
    </source>
</evidence>
<comment type="pathway">
    <text evidence="2">Cofactor biosynthesis; riboflavin biosynthesis; 5-amino-6-(D-ribitylamino)uracil from GTP: step 1/4.</text>
</comment>
<dbReference type="EMBL" id="GDKF01001577">
    <property type="protein sequence ID" value="JAT77045.1"/>
    <property type="molecule type" value="Transcribed_RNA"/>
</dbReference>
<dbReference type="NCBIfam" id="NF001591">
    <property type="entry name" value="PRK00393.1"/>
    <property type="match status" value="1"/>
</dbReference>
<dbReference type="STRING" id="3075.A0A087SIP7"/>
<proteinExistence type="inferred from homology"/>
<dbReference type="RefSeq" id="XP_011398497.1">
    <property type="nucleotide sequence ID" value="XM_011400195.1"/>
</dbReference>
<keyword evidence="9" id="KW-0378">Hydrolase</keyword>
<comment type="catalytic activity">
    <reaction evidence="12">
        <text>GTP + 4 H2O = 2,5-diamino-6-hydroxy-4-(5-phosphoribosylamino)-pyrimidine + formate + 2 phosphate + 3 H(+)</text>
        <dbReference type="Rhea" id="RHEA:23704"/>
        <dbReference type="ChEBI" id="CHEBI:15377"/>
        <dbReference type="ChEBI" id="CHEBI:15378"/>
        <dbReference type="ChEBI" id="CHEBI:15740"/>
        <dbReference type="ChEBI" id="CHEBI:37565"/>
        <dbReference type="ChEBI" id="CHEBI:43474"/>
        <dbReference type="ChEBI" id="CHEBI:58614"/>
        <dbReference type="EC" id="3.5.4.25"/>
    </reaction>
</comment>
<dbReference type="InterPro" id="IPR036144">
    <property type="entry name" value="RibA-like_sf"/>
</dbReference>
<evidence type="ECO:0000313" key="15">
    <source>
        <dbReference type="EMBL" id="JAT77045.1"/>
    </source>
</evidence>
<gene>
    <name evidence="17" type="ORF">APUTEX25_003674</name>
    <name evidence="16" type="ORF">F751_2443</name>
    <name evidence="15" type="ORF">g.21019</name>
</gene>
<dbReference type="EMBL" id="KL662122">
    <property type="protein sequence ID" value="KFM25601.1"/>
    <property type="molecule type" value="Genomic_DNA"/>
</dbReference>
<dbReference type="GO" id="GO:0008686">
    <property type="term" value="F:3,4-dihydroxy-2-butanone-4-phosphate synthase activity"/>
    <property type="evidence" value="ECO:0007669"/>
    <property type="project" value="TreeGrafter"/>
</dbReference>
<sequence>MPAVEACVRCSATVGTSGRSDHTLVNPNKYSRRHFRAAYPRGRAPPRPRQEVPTTSKFGNGSGLHIPVLQDEEVGPQTQVWTTFVAETLLPTKRGKFKLRGYRHTTDGGQTFTEPCVIYCGDLAGRPDLPLRVHDACFTSEVLGSLKCDCREQLVLAMDHIRRHPPGAVIYLQQEGRGIGLANKIAAYALQERGLDTVDANRALGLPDDCREYSAVAHILADLGVPSVRLMTNNPRKMAEVAALGVAVTGRIPCVVPAQPHSRGYLDAKQARMDHILDRRGEGGAAGDDGDGASESQLDGSFCYWNHEGEPGPTGIGLKPAAAARPGPEEGPARE</sequence>
<dbReference type="Gene3D" id="3.40.50.10990">
    <property type="entry name" value="GTP cyclohydrolase II"/>
    <property type="match status" value="1"/>
</dbReference>
<comment type="similarity">
    <text evidence="3">In the N-terminal section; belongs to the DHBP synthase family.</text>
</comment>
<evidence type="ECO:0000313" key="19">
    <source>
        <dbReference type="Proteomes" id="UP000279271"/>
    </source>
</evidence>
<dbReference type="OrthoDB" id="60371at2759"/>
<dbReference type="GO" id="GO:0009231">
    <property type="term" value="P:riboflavin biosynthetic process"/>
    <property type="evidence" value="ECO:0007669"/>
    <property type="project" value="UniProtKB-KW"/>
</dbReference>
<keyword evidence="7" id="KW-0479">Metal-binding</keyword>
<evidence type="ECO:0000256" key="12">
    <source>
        <dbReference type="ARBA" id="ARBA00049295"/>
    </source>
</evidence>
<keyword evidence="6" id="KW-0686">Riboflavin biosynthesis</keyword>
<comment type="similarity">
    <text evidence="4">In the C-terminal section; belongs to the GTP cyclohydrolase II family.</text>
</comment>
<keyword evidence="18" id="KW-1185">Reference proteome</keyword>
<evidence type="ECO:0000256" key="13">
    <source>
        <dbReference type="SAM" id="MobiDB-lite"/>
    </source>
</evidence>
<reference evidence="19" key="3">
    <citation type="journal article" date="2018" name="Algal Res.">
        <title>Characterization of plant carbon substrate utilization by Auxenochlorella protothecoides.</title>
        <authorList>
            <person name="Vogler B.W."/>
            <person name="Starkenburg S.R."/>
            <person name="Sudasinghe N."/>
            <person name="Schambach J.Y."/>
            <person name="Rollin J.A."/>
            <person name="Pattathil S."/>
            <person name="Barry A.N."/>
        </authorList>
    </citation>
    <scope>NUCLEOTIDE SEQUENCE [LARGE SCALE GENOMIC DNA]</scope>
    <source>
        <strain evidence="19">UTEX 25</strain>
    </source>
</reference>
<organism evidence="16 18">
    <name type="scientific">Auxenochlorella protothecoides</name>
    <name type="common">Green microalga</name>
    <name type="synonym">Chlorella protothecoides</name>
    <dbReference type="NCBI Taxonomy" id="3075"/>
    <lineage>
        <taxon>Eukaryota</taxon>
        <taxon>Viridiplantae</taxon>
        <taxon>Chlorophyta</taxon>
        <taxon>core chlorophytes</taxon>
        <taxon>Trebouxiophyceae</taxon>
        <taxon>Chlorellales</taxon>
        <taxon>Chlorellaceae</taxon>
        <taxon>Auxenochlorella</taxon>
    </lineage>
</organism>
<dbReference type="InterPro" id="IPR000926">
    <property type="entry name" value="RibA"/>
</dbReference>
<evidence type="ECO:0000256" key="5">
    <source>
        <dbReference type="ARBA" id="ARBA00012762"/>
    </source>
</evidence>
<feature type="region of interest" description="Disordered" evidence="13">
    <location>
        <begin position="40"/>
        <end position="61"/>
    </location>
</feature>
<dbReference type="InterPro" id="IPR032677">
    <property type="entry name" value="GTP_cyclohydro_II"/>
</dbReference>
<dbReference type="AlphaFoldDB" id="A0A087SIP7"/>
<evidence type="ECO:0000256" key="4">
    <source>
        <dbReference type="ARBA" id="ARBA00008976"/>
    </source>
</evidence>
<dbReference type="EC" id="3.5.4.25" evidence="5"/>
<dbReference type="Proteomes" id="UP000028924">
    <property type="component" value="Unassembled WGS sequence"/>
</dbReference>
<protein>
    <recommendedName>
        <fullName evidence="5">GTP cyclohydrolase II</fullName>
        <ecNumber evidence="5">3.5.4.25</ecNumber>
    </recommendedName>
</protein>
<evidence type="ECO:0000256" key="11">
    <source>
        <dbReference type="ARBA" id="ARBA00023134"/>
    </source>
</evidence>
<dbReference type="GO" id="GO:0005525">
    <property type="term" value="F:GTP binding"/>
    <property type="evidence" value="ECO:0007669"/>
    <property type="project" value="UniProtKB-KW"/>
</dbReference>